<dbReference type="InParanoid" id="F0ZJK4"/>
<comment type="cofactor">
    <cofactor evidence="6">
        <name>Zn(2+)</name>
        <dbReference type="ChEBI" id="CHEBI:29105"/>
    </cofactor>
    <text evidence="6">Binds 1 zinc ion per subunit.</text>
</comment>
<dbReference type="PANTHER" id="PTHR10120">
    <property type="entry name" value="CAAX PRENYL PROTEASE 1"/>
    <property type="match status" value="1"/>
</dbReference>
<evidence type="ECO:0000259" key="8">
    <source>
        <dbReference type="Pfam" id="PF01435"/>
    </source>
</evidence>
<feature type="transmembrane region" description="Helical" evidence="7">
    <location>
        <begin position="175"/>
        <end position="194"/>
    </location>
</feature>
<dbReference type="RefSeq" id="XP_003287592.1">
    <property type="nucleotide sequence ID" value="XM_003287544.1"/>
</dbReference>
<keyword evidence="1 6" id="KW-0645">Protease</keyword>
<protein>
    <submittedName>
        <fullName evidence="10">Uncharacterized protein</fullName>
    </submittedName>
</protein>
<keyword evidence="4 6" id="KW-0862">Zinc</keyword>
<feature type="transmembrane region" description="Helical" evidence="7">
    <location>
        <begin position="147"/>
        <end position="169"/>
    </location>
</feature>
<dbReference type="Pfam" id="PF01435">
    <property type="entry name" value="Peptidase_M48"/>
    <property type="match status" value="1"/>
</dbReference>
<feature type="transmembrane region" description="Helical" evidence="7">
    <location>
        <begin position="6"/>
        <end position="23"/>
    </location>
</feature>
<dbReference type="InterPro" id="IPR001915">
    <property type="entry name" value="Peptidase_M48"/>
</dbReference>
<dbReference type="Proteomes" id="UP000001064">
    <property type="component" value="Unassembled WGS sequence"/>
</dbReference>
<comment type="similarity">
    <text evidence="6">Belongs to the peptidase M48 family.</text>
</comment>
<keyword evidence="7" id="KW-0472">Membrane</keyword>
<dbReference type="GO" id="GO:0071586">
    <property type="term" value="P:CAAX-box protein processing"/>
    <property type="evidence" value="ECO:0000318"/>
    <property type="project" value="GO_Central"/>
</dbReference>
<keyword evidence="7" id="KW-1133">Transmembrane helix</keyword>
<evidence type="ECO:0000313" key="11">
    <source>
        <dbReference type="Proteomes" id="UP000001064"/>
    </source>
</evidence>
<dbReference type="InterPro" id="IPR032456">
    <property type="entry name" value="Peptidase_M48_N"/>
</dbReference>
<feature type="domain" description="CAAX prenyl protease 1 N-terminal" evidence="9">
    <location>
        <begin position="54"/>
        <end position="202"/>
    </location>
</feature>
<dbReference type="EMBL" id="GL871044">
    <property type="protein sequence ID" value="EGC35861.1"/>
    <property type="molecule type" value="Genomic_DNA"/>
</dbReference>
<name>F0ZJK4_DICPU</name>
<gene>
    <name evidence="10" type="ORF">DICPUDRAFT_97757</name>
</gene>
<evidence type="ECO:0000256" key="5">
    <source>
        <dbReference type="ARBA" id="ARBA00023049"/>
    </source>
</evidence>
<dbReference type="Pfam" id="PF16491">
    <property type="entry name" value="Peptidase_M48_N"/>
    <property type="match status" value="1"/>
</dbReference>
<dbReference type="eggNOG" id="KOG2719">
    <property type="taxonomic scope" value="Eukaryota"/>
</dbReference>
<feature type="transmembrane region" description="Helical" evidence="7">
    <location>
        <begin position="99"/>
        <end position="126"/>
    </location>
</feature>
<dbReference type="STRING" id="5786.F0ZJK4"/>
<dbReference type="OMA" id="SWGFCKF"/>
<organism evidence="10 11">
    <name type="scientific">Dictyostelium purpureum</name>
    <name type="common">Slime mold</name>
    <dbReference type="NCBI Taxonomy" id="5786"/>
    <lineage>
        <taxon>Eukaryota</taxon>
        <taxon>Amoebozoa</taxon>
        <taxon>Evosea</taxon>
        <taxon>Eumycetozoa</taxon>
        <taxon>Dictyostelia</taxon>
        <taxon>Dictyosteliales</taxon>
        <taxon>Dictyosteliaceae</taxon>
        <taxon>Dictyostelium</taxon>
    </lineage>
</organism>
<dbReference type="GO" id="GO:0004222">
    <property type="term" value="F:metalloendopeptidase activity"/>
    <property type="evidence" value="ECO:0000318"/>
    <property type="project" value="GO_Central"/>
</dbReference>
<dbReference type="VEuPathDB" id="AmoebaDB:DICPUDRAFT_97757"/>
<evidence type="ECO:0000256" key="4">
    <source>
        <dbReference type="ARBA" id="ARBA00022833"/>
    </source>
</evidence>
<evidence type="ECO:0000256" key="1">
    <source>
        <dbReference type="ARBA" id="ARBA00022670"/>
    </source>
</evidence>
<evidence type="ECO:0000256" key="6">
    <source>
        <dbReference type="RuleBase" id="RU003983"/>
    </source>
</evidence>
<evidence type="ECO:0000256" key="2">
    <source>
        <dbReference type="ARBA" id="ARBA00022723"/>
    </source>
</evidence>
<dbReference type="OrthoDB" id="360839at2759"/>
<accession>F0ZJK4</accession>
<evidence type="ECO:0000256" key="7">
    <source>
        <dbReference type="SAM" id="Phobius"/>
    </source>
</evidence>
<keyword evidence="7" id="KW-0812">Transmembrane</keyword>
<dbReference type="Gene3D" id="3.30.2010.10">
    <property type="entry name" value="Metalloproteases ('zincins'), catalytic domain"/>
    <property type="match status" value="1"/>
</dbReference>
<feature type="transmembrane region" description="Helical" evidence="7">
    <location>
        <begin position="293"/>
        <end position="311"/>
    </location>
</feature>
<evidence type="ECO:0000256" key="3">
    <source>
        <dbReference type="ARBA" id="ARBA00022801"/>
    </source>
</evidence>
<feature type="domain" description="Peptidase M48" evidence="8">
    <location>
        <begin position="238"/>
        <end position="412"/>
    </location>
</feature>
<keyword evidence="2" id="KW-0479">Metal-binding</keyword>
<dbReference type="AlphaFoldDB" id="F0ZJK4"/>
<proteinExistence type="inferred from homology"/>
<evidence type="ECO:0000313" key="10">
    <source>
        <dbReference type="EMBL" id="EGC35861.1"/>
    </source>
</evidence>
<keyword evidence="3 6" id="KW-0378">Hydrolase</keyword>
<dbReference type="KEGG" id="dpp:DICPUDRAFT_97757"/>
<reference evidence="11" key="1">
    <citation type="journal article" date="2011" name="Genome Biol.">
        <title>Comparative genomics of the social amoebae Dictyostelium discoideum and Dictyostelium purpureum.</title>
        <authorList>
            <consortium name="US DOE Joint Genome Institute (JGI-PGF)"/>
            <person name="Sucgang R."/>
            <person name="Kuo A."/>
            <person name="Tian X."/>
            <person name="Salerno W."/>
            <person name="Parikh A."/>
            <person name="Feasley C.L."/>
            <person name="Dalin E."/>
            <person name="Tu H."/>
            <person name="Huang E."/>
            <person name="Barry K."/>
            <person name="Lindquist E."/>
            <person name="Shapiro H."/>
            <person name="Bruce D."/>
            <person name="Schmutz J."/>
            <person name="Salamov A."/>
            <person name="Fey P."/>
            <person name="Gaudet P."/>
            <person name="Anjard C."/>
            <person name="Babu M.M."/>
            <person name="Basu S."/>
            <person name="Bushmanova Y."/>
            <person name="van der Wel H."/>
            <person name="Katoh-Kurasawa M."/>
            <person name="Dinh C."/>
            <person name="Coutinho P.M."/>
            <person name="Saito T."/>
            <person name="Elias M."/>
            <person name="Schaap P."/>
            <person name="Kay R.R."/>
            <person name="Henrissat B."/>
            <person name="Eichinger L."/>
            <person name="Rivero F."/>
            <person name="Putnam N.H."/>
            <person name="West C.M."/>
            <person name="Loomis W.F."/>
            <person name="Chisholm R.L."/>
            <person name="Shaulsky G."/>
            <person name="Strassmann J.E."/>
            <person name="Queller D.C."/>
            <person name="Kuspa A."/>
            <person name="Grigoriev I.V."/>
        </authorList>
    </citation>
    <scope>NUCLEOTIDE SEQUENCE [LARGE SCALE GENOMIC DNA]</scope>
    <source>
        <strain evidence="11">QSDP1</strain>
    </source>
</reference>
<feature type="transmembrane region" description="Helical" evidence="7">
    <location>
        <begin position="331"/>
        <end position="354"/>
    </location>
</feature>
<feature type="transmembrane region" description="Helical" evidence="7">
    <location>
        <begin position="57"/>
        <end position="79"/>
    </location>
</feature>
<evidence type="ECO:0000259" key="9">
    <source>
        <dbReference type="Pfam" id="PF16491"/>
    </source>
</evidence>
<dbReference type="GO" id="GO:0046872">
    <property type="term" value="F:metal ion binding"/>
    <property type="evidence" value="ECO:0007669"/>
    <property type="project" value="UniProtKB-KW"/>
</dbReference>
<dbReference type="GeneID" id="10500646"/>
<keyword evidence="5 6" id="KW-0482">Metalloprotease</keyword>
<sequence>MDWKTLSFCSLTLDYLVIVYLNFRQLFTYKKFIKTNKENKDLAEELLLSSLRYRQTVFKIVATIYSVITYFIFLHFIYPKLWNLSIEITSTDSLLKNEIIGTMLFFALKALLNVVLNFPVSFFSTFYLGDDELNLKAFRVFVQDKALAYIFSIFLYFPLLTCSILIIRSFYTQHSWIYCTVLDFIYQFFIEFIYSPMVKPMFVQMINLPDGDLKNDIIQVCKKTGYNTNSVLISLDTAAQNSTQHLNIYCSPYFKKQVIIHESSFKKYSKEDVVSALAHEIYHCKQHDQLKNLVIQTLNNGLFFFLLNHFIQSPTSFSDFGFEYDSLYIGYLVFSFIYGPIHQLLFNIFSTILVRNQEFSADLYSQTQLGYNNLETLKKILKIENGDKLVDYYYSLVFNNYPSVIERIKNLELLLKKSK</sequence>
<dbReference type="GO" id="GO:0005789">
    <property type="term" value="C:endoplasmic reticulum membrane"/>
    <property type="evidence" value="ECO:0000318"/>
    <property type="project" value="GO_Central"/>
</dbReference>
<keyword evidence="11" id="KW-1185">Reference proteome</keyword>